<evidence type="ECO:0000313" key="6">
    <source>
        <dbReference type="Proteomes" id="UP000288603"/>
    </source>
</evidence>
<dbReference type="PANTHER" id="PTHR48081">
    <property type="entry name" value="AB HYDROLASE SUPERFAMILY PROTEIN C4A8.06C"/>
    <property type="match status" value="1"/>
</dbReference>
<proteinExistence type="inferred from homology"/>
<evidence type="ECO:0000256" key="2">
    <source>
        <dbReference type="ARBA" id="ARBA00022801"/>
    </source>
</evidence>
<dbReference type="InterPro" id="IPR013094">
    <property type="entry name" value="AB_hydrolase_3"/>
</dbReference>
<protein>
    <submittedName>
        <fullName evidence="5">Alpha/beta hydrolase</fullName>
    </submittedName>
</protein>
<dbReference type="OrthoDB" id="3181909at2"/>
<dbReference type="AlphaFoldDB" id="A0A444Q6F8"/>
<dbReference type="Gene3D" id="3.40.50.1820">
    <property type="entry name" value="alpha/beta hydrolase"/>
    <property type="match status" value="1"/>
</dbReference>
<evidence type="ECO:0000259" key="4">
    <source>
        <dbReference type="Pfam" id="PF07859"/>
    </source>
</evidence>
<reference evidence="5 6" key="1">
    <citation type="submission" date="2018-12" db="EMBL/GenBank/DDBJ databases">
        <authorList>
            <person name="Li F."/>
        </authorList>
    </citation>
    <scope>NUCLEOTIDE SEQUENCE [LARGE SCALE GENOMIC DNA]</scope>
    <source>
        <strain evidence="5 6">8H24J-4-2</strain>
    </source>
</reference>
<accession>A0A444Q6F8</accession>
<organism evidence="5 6">
    <name type="scientific">Labedella populi</name>
    <dbReference type="NCBI Taxonomy" id="2498850"/>
    <lineage>
        <taxon>Bacteria</taxon>
        <taxon>Bacillati</taxon>
        <taxon>Actinomycetota</taxon>
        <taxon>Actinomycetes</taxon>
        <taxon>Micrococcales</taxon>
        <taxon>Microbacteriaceae</taxon>
        <taxon>Labedella</taxon>
    </lineage>
</organism>
<dbReference type="SUPFAM" id="SSF53474">
    <property type="entry name" value="alpha/beta-Hydrolases"/>
    <property type="match status" value="1"/>
</dbReference>
<sequence>MGRWSVVVGRADRATDPAHRIERRRPSDHGRTREREHLVTGSEDASAAADDGRDRFEMLLGMLPAEDPRRDIDTASLVGRFPHLSDVRIRDVEFAGSDGAVCGRVYTGPTASGSGLVWVHGGAFISGSLDMPESHWVGMELAARGIPVLALDYRKALAGVSHPALSDDVLTGWRAAATDEGLLGVAARDLHLGGASAGANLVAGVAVRERDAGGALPASLLLFYPVLHDRVPAPGPAAREAAIAVPPELRFSPQFIRAVTENYVGASGSTADPVAFPAHARLDGLPPTLIVNAEADDLRPSGEEFGSLLADAGVSAETIFEPGTVHGYLDHPGLPEAVASIGRIAARIMGSSPADGSSRG</sequence>
<dbReference type="PANTHER" id="PTHR48081:SF30">
    <property type="entry name" value="ACETYL-HYDROLASE LIPR-RELATED"/>
    <property type="match status" value="1"/>
</dbReference>
<name>A0A444Q6F8_9MICO</name>
<comment type="similarity">
    <text evidence="1">Belongs to the 'GDXG' lipolytic enzyme family.</text>
</comment>
<dbReference type="InterPro" id="IPR029058">
    <property type="entry name" value="AB_hydrolase_fold"/>
</dbReference>
<comment type="caution">
    <text evidence="5">The sequence shown here is derived from an EMBL/GenBank/DDBJ whole genome shotgun (WGS) entry which is preliminary data.</text>
</comment>
<dbReference type="GO" id="GO:0004806">
    <property type="term" value="F:triacylglycerol lipase activity"/>
    <property type="evidence" value="ECO:0007669"/>
    <property type="project" value="TreeGrafter"/>
</dbReference>
<gene>
    <name evidence="5" type="ORF">ELQ92_11620</name>
</gene>
<dbReference type="InterPro" id="IPR050300">
    <property type="entry name" value="GDXG_lipolytic_enzyme"/>
</dbReference>
<evidence type="ECO:0000256" key="1">
    <source>
        <dbReference type="ARBA" id="ARBA00010515"/>
    </source>
</evidence>
<keyword evidence="2 5" id="KW-0378">Hydrolase</keyword>
<dbReference type="EMBL" id="RZNC01000004">
    <property type="protein sequence ID" value="RWZ59487.1"/>
    <property type="molecule type" value="Genomic_DNA"/>
</dbReference>
<dbReference type="Pfam" id="PF07859">
    <property type="entry name" value="Abhydrolase_3"/>
    <property type="match status" value="1"/>
</dbReference>
<feature type="compositionally biased region" description="Basic and acidic residues" evidence="3">
    <location>
        <begin position="15"/>
        <end position="38"/>
    </location>
</feature>
<evidence type="ECO:0000313" key="5">
    <source>
        <dbReference type="EMBL" id="RWZ59487.1"/>
    </source>
</evidence>
<keyword evidence="6" id="KW-1185">Reference proteome</keyword>
<feature type="domain" description="Alpha/beta hydrolase fold-3" evidence="4">
    <location>
        <begin position="116"/>
        <end position="329"/>
    </location>
</feature>
<evidence type="ECO:0000256" key="3">
    <source>
        <dbReference type="SAM" id="MobiDB-lite"/>
    </source>
</evidence>
<dbReference type="Proteomes" id="UP000288603">
    <property type="component" value="Unassembled WGS sequence"/>
</dbReference>
<feature type="region of interest" description="Disordered" evidence="3">
    <location>
        <begin position="15"/>
        <end position="50"/>
    </location>
</feature>